<keyword evidence="3" id="KW-1185">Reference proteome</keyword>
<feature type="domain" description="NYN" evidence="1">
    <location>
        <begin position="2"/>
        <end position="159"/>
    </location>
</feature>
<evidence type="ECO:0000313" key="2">
    <source>
        <dbReference type="EMBL" id="PPK67720.1"/>
    </source>
</evidence>
<dbReference type="EMBL" id="PTIY01000013">
    <property type="protein sequence ID" value="PPK67720.1"/>
    <property type="molecule type" value="Genomic_DNA"/>
</dbReference>
<dbReference type="CDD" id="cd18722">
    <property type="entry name" value="PIN_NicB-like"/>
    <property type="match status" value="1"/>
</dbReference>
<dbReference type="AlphaFoldDB" id="A0A2S6GR87"/>
<organism evidence="2 3">
    <name type="scientific">Methylobacter tundripaludum</name>
    <dbReference type="NCBI Taxonomy" id="173365"/>
    <lineage>
        <taxon>Bacteria</taxon>
        <taxon>Pseudomonadati</taxon>
        <taxon>Pseudomonadota</taxon>
        <taxon>Gammaproteobacteria</taxon>
        <taxon>Methylococcales</taxon>
        <taxon>Methylococcaceae</taxon>
        <taxon>Methylobacter</taxon>
    </lineage>
</organism>
<gene>
    <name evidence="2" type="ORF">B0F88_11360</name>
</gene>
<evidence type="ECO:0000313" key="3">
    <source>
        <dbReference type="Proteomes" id="UP000238071"/>
    </source>
</evidence>
<comment type="caution">
    <text evidence="2">The sequence shown here is derived from an EMBL/GenBank/DDBJ whole genome shotgun (WGS) entry which is preliminary data.</text>
</comment>
<dbReference type="Proteomes" id="UP000238071">
    <property type="component" value="Unassembled WGS sequence"/>
</dbReference>
<protein>
    <submittedName>
        <fullName evidence="2">NYN domain-containing protein</fullName>
    </submittedName>
</protein>
<reference evidence="2 3" key="1">
    <citation type="submission" date="2018-02" db="EMBL/GenBank/DDBJ databases">
        <title>Subsurface microbial communities from deep shales in Ohio and West Virginia, USA.</title>
        <authorList>
            <person name="Wrighton K."/>
        </authorList>
    </citation>
    <scope>NUCLEOTIDE SEQUENCE [LARGE SCALE GENOMIC DNA]</scope>
    <source>
        <strain evidence="2 3">OWC-G53F</strain>
    </source>
</reference>
<dbReference type="GO" id="GO:0004540">
    <property type="term" value="F:RNA nuclease activity"/>
    <property type="evidence" value="ECO:0007669"/>
    <property type="project" value="InterPro"/>
</dbReference>
<dbReference type="OrthoDB" id="9809421at2"/>
<dbReference type="Pfam" id="PF01936">
    <property type="entry name" value="NYN"/>
    <property type="match status" value="1"/>
</dbReference>
<dbReference type="InterPro" id="IPR021139">
    <property type="entry name" value="NYN"/>
</dbReference>
<evidence type="ECO:0000259" key="1">
    <source>
        <dbReference type="Pfam" id="PF01936"/>
    </source>
</evidence>
<name>A0A2S6GR87_9GAMM</name>
<dbReference type="RefSeq" id="WP_104424759.1">
    <property type="nucleotide sequence ID" value="NZ_PTIY01000013.1"/>
</dbReference>
<dbReference type="Gene3D" id="3.40.50.1010">
    <property type="entry name" value="5'-nuclease"/>
    <property type="match status" value="1"/>
</dbReference>
<proteinExistence type="predicted"/>
<sequence>MRTIVYIDGYNFYFGVLKNTAYKWLDIVSLVKHICHVQNPQMDIVAVKFFTAPVITRVATKGDKALQSQDSYHRALLNSHPEIIEIINGYYLLEKGCPPRYKKPIDKQDRVEVWRLEEKQTDVNIALQLYRDAVFKNCDHAVLVSSDSDLVPALDFLKQDFPDYPIGLILPRRESNKTERPPNSNLSNLANWTRSYILNNELERFQLAVKVATKKKPAIKPDYW</sequence>
<accession>A0A2S6GR87</accession>